<organism evidence="4 5">
    <name type="scientific">Lentilactobacillus parafarraginis</name>
    <dbReference type="NCBI Taxonomy" id="390842"/>
    <lineage>
        <taxon>Bacteria</taxon>
        <taxon>Bacillati</taxon>
        <taxon>Bacillota</taxon>
        <taxon>Bacilli</taxon>
        <taxon>Lactobacillales</taxon>
        <taxon>Lactobacillaceae</taxon>
        <taxon>Lentilactobacillus</taxon>
    </lineage>
</organism>
<dbReference type="GO" id="GO:0016491">
    <property type="term" value="F:oxidoreductase activity"/>
    <property type="evidence" value="ECO:0007669"/>
    <property type="project" value="UniProtKB-KW"/>
</dbReference>
<dbReference type="PANTHER" id="PTHR44196">
    <property type="entry name" value="DEHYDROGENASE/REDUCTASE SDR FAMILY MEMBER 7B"/>
    <property type="match status" value="1"/>
</dbReference>
<gene>
    <name evidence="4" type="ORF">FEZ41_02175</name>
</gene>
<comment type="caution">
    <text evidence="4">The sequence shown here is derived from an EMBL/GenBank/DDBJ whole genome shotgun (WGS) entry which is preliminary data.</text>
</comment>
<evidence type="ECO:0000256" key="3">
    <source>
        <dbReference type="RuleBase" id="RU000363"/>
    </source>
</evidence>
<dbReference type="InterPro" id="IPR020904">
    <property type="entry name" value="Sc_DH/Rdtase_CS"/>
</dbReference>
<keyword evidence="2" id="KW-0560">Oxidoreductase</keyword>
<dbReference type="GO" id="GO:0016020">
    <property type="term" value="C:membrane"/>
    <property type="evidence" value="ECO:0007669"/>
    <property type="project" value="TreeGrafter"/>
</dbReference>
<dbReference type="InterPro" id="IPR036291">
    <property type="entry name" value="NAD(P)-bd_dom_sf"/>
</dbReference>
<evidence type="ECO:0000313" key="4">
    <source>
        <dbReference type="EMBL" id="TLQ20845.1"/>
    </source>
</evidence>
<dbReference type="Proteomes" id="UP000305100">
    <property type="component" value="Unassembled WGS sequence"/>
</dbReference>
<accession>A0A5R9CY94</accession>
<dbReference type="Pfam" id="PF00106">
    <property type="entry name" value="adh_short"/>
    <property type="match status" value="1"/>
</dbReference>
<protein>
    <submittedName>
        <fullName evidence="4">SDR family NAD(P)-dependent oxidoreductase</fullName>
    </submittedName>
</protein>
<dbReference type="PANTHER" id="PTHR44196:SF1">
    <property type="entry name" value="DEHYDROGENASE_REDUCTASE SDR FAMILY MEMBER 7B"/>
    <property type="match status" value="1"/>
</dbReference>
<proteinExistence type="inferred from homology"/>
<dbReference type="PROSITE" id="PS00061">
    <property type="entry name" value="ADH_SHORT"/>
    <property type="match status" value="1"/>
</dbReference>
<dbReference type="PRINTS" id="PR00081">
    <property type="entry name" value="GDHRDH"/>
</dbReference>
<evidence type="ECO:0000256" key="1">
    <source>
        <dbReference type="ARBA" id="ARBA00006484"/>
    </source>
</evidence>
<dbReference type="Gene3D" id="3.40.50.720">
    <property type="entry name" value="NAD(P)-binding Rossmann-like Domain"/>
    <property type="match status" value="1"/>
</dbReference>
<dbReference type="PRINTS" id="PR00080">
    <property type="entry name" value="SDRFAMILY"/>
</dbReference>
<dbReference type="OrthoDB" id="9810734at2"/>
<evidence type="ECO:0000256" key="2">
    <source>
        <dbReference type="ARBA" id="ARBA00023002"/>
    </source>
</evidence>
<dbReference type="EMBL" id="VBSX01000003">
    <property type="protein sequence ID" value="TLQ20845.1"/>
    <property type="molecule type" value="Genomic_DNA"/>
</dbReference>
<name>A0A5R9CY94_9LACO</name>
<sequence>MYYMLNYACNKLKEGFFMKLSGHHVLITGGTTGIGLGLAKAFIEAGSSVLVVDFDNDHITKAKADVPELQTYQADLSKAGDREKLAQWITDNDAELDVLINNAGIQRWINLNHLDKSWEFYHQELAINLEAQLHLIMLLLKQINQNGNGAIINVSSGLVINPGSWVPLYTASKFGVHGFTQALRWQMEDESTKVFEIFPPAVNTSLGGASEHTYGVSLDEFIPAVMQQIEADNYDITYGTSKEQYDADKATNRKQDEMVWHMFKDNPTFKNA</sequence>
<dbReference type="AlphaFoldDB" id="A0A5R9CY94"/>
<evidence type="ECO:0000313" key="5">
    <source>
        <dbReference type="Proteomes" id="UP000305100"/>
    </source>
</evidence>
<reference evidence="4 5" key="1">
    <citation type="submission" date="2019-05" db="EMBL/GenBank/DDBJ databases">
        <title>The metagenome of a microbial culture collection derived from dairy environment covers the genomic content of the human microbiome.</title>
        <authorList>
            <person name="Roder T."/>
            <person name="Wuthrich D."/>
            <person name="Sattari Z."/>
            <person name="Von Ah U."/>
            <person name="Bar C."/>
            <person name="Ronchi F."/>
            <person name="Macpherson A.J."/>
            <person name="Ganal-Vonarburg S.C."/>
            <person name="Bruggmann R."/>
            <person name="Vergeres G."/>
        </authorList>
    </citation>
    <scope>NUCLEOTIDE SEQUENCE [LARGE SCALE GENOMIC DNA]</scope>
    <source>
        <strain evidence="4 5">FAM 1079</strain>
    </source>
</reference>
<dbReference type="SUPFAM" id="SSF51735">
    <property type="entry name" value="NAD(P)-binding Rossmann-fold domains"/>
    <property type="match status" value="1"/>
</dbReference>
<comment type="similarity">
    <text evidence="1 3">Belongs to the short-chain dehydrogenases/reductases (SDR) family.</text>
</comment>
<dbReference type="InterPro" id="IPR002347">
    <property type="entry name" value="SDR_fam"/>
</dbReference>